<keyword evidence="5 7" id="KW-0456">Lyase</keyword>
<keyword evidence="2 7" id="KW-0378">Hydrolase</keyword>
<dbReference type="PROSITE" id="PS51130">
    <property type="entry name" value="PDXT_SNO_2"/>
    <property type="match status" value="1"/>
</dbReference>
<dbReference type="InterPro" id="IPR029062">
    <property type="entry name" value="Class_I_gatase-like"/>
</dbReference>
<feature type="active site" description="Nucleophile" evidence="7">
    <location>
        <position position="97"/>
    </location>
</feature>
<evidence type="ECO:0000256" key="3">
    <source>
        <dbReference type="ARBA" id="ARBA00022898"/>
    </source>
</evidence>
<protein>
    <recommendedName>
        <fullName evidence="7">Pyridoxal 5'-phosphate synthase subunit PdxT</fullName>
        <ecNumber evidence="7">4.3.3.6</ecNumber>
    </recommendedName>
    <alternativeName>
        <fullName evidence="7">Pdx2</fullName>
    </alternativeName>
    <alternativeName>
        <fullName evidence="7">Pyridoxal 5'-phosphate synthase glutaminase subunit</fullName>
        <ecNumber evidence="7">3.5.1.2</ecNumber>
    </alternativeName>
</protein>
<dbReference type="RefSeq" id="WP_157427633.1">
    <property type="nucleotide sequence ID" value="NZ_BAAANK010000009.1"/>
</dbReference>
<accession>A0ABP4ZAG8</accession>
<dbReference type="Pfam" id="PF01174">
    <property type="entry name" value="SNO"/>
    <property type="match status" value="1"/>
</dbReference>
<dbReference type="PROSITE" id="PS51274">
    <property type="entry name" value="GATASE_COBBQ"/>
    <property type="match status" value="1"/>
</dbReference>
<dbReference type="EC" id="3.5.1.2" evidence="7"/>
<comment type="caution">
    <text evidence="8">The sequence shown here is derived from an EMBL/GenBank/DDBJ whole genome shotgun (WGS) entry which is preliminary data.</text>
</comment>
<dbReference type="PIRSF" id="PIRSF005639">
    <property type="entry name" value="Glut_amidoT_SNO"/>
    <property type="match status" value="1"/>
</dbReference>
<comment type="catalytic activity">
    <reaction evidence="6 7">
        <text>L-glutamine + H2O = L-glutamate + NH4(+)</text>
        <dbReference type="Rhea" id="RHEA:15889"/>
        <dbReference type="ChEBI" id="CHEBI:15377"/>
        <dbReference type="ChEBI" id="CHEBI:28938"/>
        <dbReference type="ChEBI" id="CHEBI:29985"/>
        <dbReference type="ChEBI" id="CHEBI:58359"/>
        <dbReference type="EC" id="3.5.1.2"/>
    </reaction>
</comment>
<comment type="similarity">
    <text evidence="1 7">Belongs to the glutaminase PdxT/SNO family.</text>
</comment>
<comment type="pathway">
    <text evidence="7">Cofactor biosynthesis; pyridoxal 5'-phosphate biosynthesis.</text>
</comment>
<dbReference type="SUPFAM" id="SSF52317">
    <property type="entry name" value="Class I glutamine amidotransferase-like"/>
    <property type="match status" value="1"/>
</dbReference>
<dbReference type="EC" id="4.3.3.6" evidence="7"/>
<dbReference type="Proteomes" id="UP001501746">
    <property type="component" value="Unassembled WGS sequence"/>
</dbReference>
<evidence type="ECO:0000256" key="5">
    <source>
        <dbReference type="ARBA" id="ARBA00023239"/>
    </source>
</evidence>
<comment type="catalytic activity">
    <reaction evidence="7">
        <text>aldehydo-D-ribose 5-phosphate + D-glyceraldehyde 3-phosphate + L-glutamine = pyridoxal 5'-phosphate + L-glutamate + phosphate + 3 H2O + H(+)</text>
        <dbReference type="Rhea" id="RHEA:31507"/>
        <dbReference type="ChEBI" id="CHEBI:15377"/>
        <dbReference type="ChEBI" id="CHEBI:15378"/>
        <dbReference type="ChEBI" id="CHEBI:29985"/>
        <dbReference type="ChEBI" id="CHEBI:43474"/>
        <dbReference type="ChEBI" id="CHEBI:58273"/>
        <dbReference type="ChEBI" id="CHEBI:58359"/>
        <dbReference type="ChEBI" id="CHEBI:59776"/>
        <dbReference type="ChEBI" id="CHEBI:597326"/>
        <dbReference type="EC" id="4.3.3.6"/>
    </reaction>
</comment>
<comment type="subunit">
    <text evidence="7">In the presence of PdxS, forms a dodecamer of heterodimers. Only shows activity in the heterodimer.</text>
</comment>
<dbReference type="PANTHER" id="PTHR31559:SF0">
    <property type="entry name" value="PYRIDOXAL 5'-PHOSPHATE SYNTHASE SUBUNIT SNO1-RELATED"/>
    <property type="match status" value="1"/>
</dbReference>
<keyword evidence="9" id="KW-1185">Reference proteome</keyword>
<feature type="binding site" evidence="7">
    <location>
        <position position="126"/>
    </location>
    <ligand>
        <name>L-glutamine</name>
        <dbReference type="ChEBI" id="CHEBI:58359"/>
    </ligand>
</feature>
<organism evidence="8 9">
    <name type="scientific">Agromyces salentinus</name>
    <dbReference type="NCBI Taxonomy" id="269421"/>
    <lineage>
        <taxon>Bacteria</taxon>
        <taxon>Bacillati</taxon>
        <taxon>Actinomycetota</taxon>
        <taxon>Actinomycetes</taxon>
        <taxon>Micrococcales</taxon>
        <taxon>Microbacteriaceae</taxon>
        <taxon>Agromyces</taxon>
    </lineage>
</organism>
<keyword evidence="3 7" id="KW-0663">Pyridoxal phosphate</keyword>
<sequence>MTTNLRSESLDAGGRPSAGPRVGVLALQGDFREHAKVLALLGAEVSLVRRPAELAGIDGLVIPGGESSVMDKLARMFGLAEPLRAAIAGGLPVYGTCAGLIMLADTVLDAIAGQESLGGLDVVVRRNAFGSQNQSFETDLAIPALGDEPVHAVFIRGPVVESVGASATALASLEDGRVVAVEQGNLLGTSFHPEITGEHRFHEYFLGKVRSRANP</sequence>
<evidence type="ECO:0000256" key="7">
    <source>
        <dbReference type="HAMAP-Rule" id="MF_01615"/>
    </source>
</evidence>
<evidence type="ECO:0000256" key="6">
    <source>
        <dbReference type="ARBA" id="ARBA00049534"/>
    </source>
</evidence>
<dbReference type="PROSITE" id="PS51273">
    <property type="entry name" value="GATASE_TYPE_1"/>
    <property type="match status" value="1"/>
</dbReference>
<proteinExistence type="inferred from homology"/>
<evidence type="ECO:0000256" key="4">
    <source>
        <dbReference type="ARBA" id="ARBA00022962"/>
    </source>
</evidence>
<feature type="active site" description="Charge relay system" evidence="7">
    <location>
        <position position="194"/>
    </location>
</feature>
<dbReference type="CDD" id="cd01749">
    <property type="entry name" value="GATase1_PB"/>
    <property type="match status" value="1"/>
</dbReference>
<keyword evidence="4 7" id="KW-0315">Glutamine amidotransferase</keyword>
<reference evidence="9" key="1">
    <citation type="journal article" date="2019" name="Int. J. Syst. Evol. Microbiol.">
        <title>The Global Catalogue of Microorganisms (GCM) 10K type strain sequencing project: providing services to taxonomists for standard genome sequencing and annotation.</title>
        <authorList>
            <consortium name="The Broad Institute Genomics Platform"/>
            <consortium name="The Broad Institute Genome Sequencing Center for Infectious Disease"/>
            <person name="Wu L."/>
            <person name="Ma J."/>
        </authorList>
    </citation>
    <scope>NUCLEOTIDE SEQUENCE [LARGE SCALE GENOMIC DNA]</scope>
    <source>
        <strain evidence="9">JCM 14323</strain>
    </source>
</reference>
<dbReference type="Gene3D" id="3.40.50.880">
    <property type="match status" value="1"/>
</dbReference>
<dbReference type="HAMAP" id="MF_01615">
    <property type="entry name" value="PdxT"/>
    <property type="match status" value="1"/>
</dbReference>
<dbReference type="EMBL" id="BAAANK010000009">
    <property type="protein sequence ID" value="GAA1842276.1"/>
    <property type="molecule type" value="Genomic_DNA"/>
</dbReference>
<dbReference type="InterPro" id="IPR002161">
    <property type="entry name" value="PdxT/SNO"/>
</dbReference>
<evidence type="ECO:0000256" key="2">
    <source>
        <dbReference type="ARBA" id="ARBA00022801"/>
    </source>
</evidence>
<feature type="binding site" evidence="7">
    <location>
        <begin position="155"/>
        <end position="156"/>
    </location>
    <ligand>
        <name>L-glutamine</name>
        <dbReference type="ChEBI" id="CHEBI:58359"/>
    </ligand>
</feature>
<feature type="active site" description="Charge relay system" evidence="7">
    <location>
        <position position="192"/>
    </location>
</feature>
<dbReference type="NCBIfam" id="TIGR03800">
    <property type="entry name" value="PLP_synth_Pdx2"/>
    <property type="match status" value="1"/>
</dbReference>
<evidence type="ECO:0000256" key="1">
    <source>
        <dbReference type="ARBA" id="ARBA00008345"/>
    </source>
</evidence>
<evidence type="ECO:0000313" key="9">
    <source>
        <dbReference type="Proteomes" id="UP001501746"/>
    </source>
</evidence>
<dbReference type="InterPro" id="IPR021196">
    <property type="entry name" value="PdxT/SNO_CS"/>
</dbReference>
<comment type="function">
    <text evidence="7">Catalyzes the hydrolysis of glutamine to glutamate and ammonia as part of the biosynthesis of pyridoxal 5'-phosphate. The resulting ammonia molecule is channeled to the active site of PdxS.</text>
</comment>
<gene>
    <name evidence="7 8" type="primary">pdxT</name>
    <name evidence="8" type="ORF">GCM10009750_30650</name>
</gene>
<feature type="binding site" evidence="7">
    <location>
        <begin position="65"/>
        <end position="67"/>
    </location>
    <ligand>
        <name>L-glutamine</name>
        <dbReference type="ChEBI" id="CHEBI:58359"/>
    </ligand>
</feature>
<dbReference type="PROSITE" id="PS01236">
    <property type="entry name" value="PDXT_SNO_1"/>
    <property type="match status" value="1"/>
</dbReference>
<name>A0ABP4ZAG8_9MICO</name>
<evidence type="ECO:0000313" key="8">
    <source>
        <dbReference type="EMBL" id="GAA1842276.1"/>
    </source>
</evidence>
<dbReference type="PANTHER" id="PTHR31559">
    <property type="entry name" value="PYRIDOXAL 5'-PHOSPHATE SYNTHASE SUBUNIT SNO"/>
    <property type="match status" value="1"/>
</dbReference>